<dbReference type="OrthoDB" id="10512030at2759"/>
<proteinExistence type="predicted"/>
<evidence type="ECO:0000313" key="1">
    <source>
        <dbReference type="EMBL" id="OBR88124.1"/>
    </source>
</evidence>
<evidence type="ECO:0000313" key="2">
    <source>
        <dbReference type="EMBL" id="WWC58979.1"/>
    </source>
</evidence>
<name>A0A1A6ADK7_9TREE</name>
<gene>
    <name evidence="1" type="ORF">I303_02343</name>
    <name evidence="2" type="ORF">I303_101525</name>
</gene>
<dbReference type="KEGG" id="kdj:28966042"/>
<dbReference type="VEuPathDB" id="FungiDB:I303_02343"/>
<dbReference type="RefSeq" id="XP_018265966.1">
    <property type="nucleotide sequence ID" value="XM_018405685.1"/>
</dbReference>
<accession>A0A1A6ADK7</accession>
<organism evidence="1">
    <name type="scientific">Kwoniella dejecticola CBS 10117</name>
    <dbReference type="NCBI Taxonomy" id="1296121"/>
    <lineage>
        <taxon>Eukaryota</taxon>
        <taxon>Fungi</taxon>
        <taxon>Dikarya</taxon>
        <taxon>Basidiomycota</taxon>
        <taxon>Agaricomycotina</taxon>
        <taxon>Tremellomycetes</taxon>
        <taxon>Tremellales</taxon>
        <taxon>Cryptococcaceae</taxon>
        <taxon>Kwoniella</taxon>
    </lineage>
</organism>
<evidence type="ECO:0000313" key="3">
    <source>
        <dbReference type="Proteomes" id="UP000078595"/>
    </source>
</evidence>
<dbReference type="Proteomes" id="UP000078595">
    <property type="component" value="Chromosome 2"/>
</dbReference>
<reference evidence="1" key="1">
    <citation type="submission" date="2013-07" db="EMBL/GenBank/DDBJ databases">
        <title>The Genome Sequence of Cryptococcus dejecticola CBS10117.</title>
        <authorList>
            <consortium name="The Broad Institute Genome Sequencing Platform"/>
            <person name="Cuomo C."/>
            <person name="Litvintseva A."/>
            <person name="Chen Y."/>
            <person name="Heitman J."/>
            <person name="Sun S."/>
            <person name="Springer D."/>
            <person name="Dromer F."/>
            <person name="Young S.K."/>
            <person name="Zeng Q."/>
            <person name="Gargeya S."/>
            <person name="Fitzgerald M."/>
            <person name="Abouelleil A."/>
            <person name="Alvarado L."/>
            <person name="Berlin A.M."/>
            <person name="Chapman S.B."/>
            <person name="Dewar J."/>
            <person name="Goldberg J."/>
            <person name="Griggs A."/>
            <person name="Gujja S."/>
            <person name="Hansen M."/>
            <person name="Howarth C."/>
            <person name="Imamovic A."/>
            <person name="Larimer J."/>
            <person name="McCowan C."/>
            <person name="Murphy C."/>
            <person name="Pearson M."/>
            <person name="Priest M."/>
            <person name="Roberts A."/>
            <person name="Saif S."/>
            <person name="Shea T."/>
            <person name="Sykes S."/>
            <person name="Wortman J."/>
            <person name="Nusbaum C."/>
            <person name="Birren B."/>
        </authorList>
    </citation>
    <scope>NUCLEOTIDE SEQUENCE [LARGE SCALE GENOMIC DNA]</scope>
    <source>
        <strain evidence="1">CBS 10117</strain>
    </source>
</reference>
<dbReference type="AlphaFoldDB" id="A0A1A6ADK7"/>
<dbReference type="EMBL" id="CP144531">
    <property type="protein sequence ID" value="WWC58979.1"/>
    <property type="molecule type" value="Genomic_DNA"/>
</dbReference>
<reference evidence="2" key="3">
    <citation type="submission" date="2024-02" db="EMBL/GenBank/DDBJ databases">
        <title>Comparative genomics of Cryptococcus and Kwoniella reveals pathogenesis evolution and contrasting modes of karyotype evolution via chromosome fusion or intercentromeric recombination.</title>
        <authorList>
            <person name="Coelho M.A."/>
            <person name="David-Palma M."/>
            <person name="Shea T."/>
            <person name="Bowers K."/>
            <person name="McGinley-Smith S."/>
            <person name="Mohammad A.W."/>
            <person name="Gnirke A."/>
            <person name="Yurkov A.M."/>
            <person name="Nowrousian M."/>
            <person name="Sun S."/>
            <person name="Cuomo C.A."/>
            <person name="Heitman J."/>
        </authorList>
    </citation>
    <scope>NUCLEOTIDE SEQUENCE</scope>
    <source>
        <strain evidence="2">CBS 10117</strain>
    </source>
</reference>
<dbReference type="EMBL" id="KI894028">
    <property type="protein sequence ID" value="OBR88124.1"/>
    <property type="molecule type" value="Genomic_DNA"/>
</dbReference>
<dbReference type="GeneID" id="28966042"/>
<protein>
    <submittedName>
        <fullName evidence="1">Uncharacterized protein</fullName>
    </submittedName>
</protein>
<keyword evidence="3" id="KW-1185">Reference proteome</keyword>
<reference evidence="2" key="2">
    <citation type="submission" date="2013-07" db="EMBL/GenBank/DDBJ databases">
        <authorList>
            <consortium name="The Broad Institute Genome Sequencing Platform"/>
            <person name="Cuomo C."/>
            <person name="Litvintseva A."/>
            <person name="Chen Y."/>
            <person name="Heitman J."/>
            <person name="Sun S."/>
            <person name="Springer D."/>
            <person name="Dromer F."/>
            <person name="Young S.K."/>
            <person name="Zeng Q."/>
            <person name="Gargeya S."/>
            <person name="Fitzgerald M."/>
            <person name="Abouelleil A."/>
            <person name="Alvarado L."/>
            <person name="Berlin A.M."/>
            <person name="Chapman S.B."/>
            <person name="Dewar J."/>
            <person name="Goldberg J."/>
            <person name="Griggs A."/>
            <person name="Gujja S."/>
            <person name="Hansen M."/>
            <person name="Howarth C."/>
            <person name="Imamovic A."/>
            <person name="Larimer J."/>
            <person name="McCowan C."/>
            <person name="Murphy C."/>
            <person name="Pearson M."/>
            <person name="Priest M."/>
            <person name="Roberts A."/>
            <person name="Saif S."/>
            <person name="Shea T."/>
            <person name="Sykes S."/>
            <person name="Wortman J."/>
            <person name="Nusbaum C."/>
            <person name="Birren B."/>
        </authorList>
    </citation>
    <scope>NUCLEOTIDE SEQUENCE</scope>
    <source>
        <strain evidence="2">CBS 10117</strain>
    </source>
</reference>
<sequence>MPLGSSSNQGTSSVIDQFHGSTRASQANSQVLYTPKIARVSSRRANVSVALGYPKYPSHYGVCRDLAEQVESILQQESIDLVTKKRFVAFSEKQLSQELADNSNPRITRAFIDHLTRESSPSSGSAYSQDPAHWNNIEVCVVGPECANTLITIQKKFENDGFNSLLILPSRYVAALAYSMRNGHSLATHCIPNPALSEEGKIEATRLAKACASNLQNTIASWDHTQIPENTTIDVYIEPYKASDWNVGYVTMRDEGERAVFDCISRSLNE</sequence>